<feature type="transmembrane region" description="Helical" evidence="1">
    <location>
        <begin position="160"/>
        <end position="181"/>
    </location>
</feature>
<dbReference type="RefSeq" id="WP_004031990.1">
    <property type="nucleotide sequence ID" value="NZ_AMPO01000013.1"/>
</dbReference>
<evidence type="ECO:0000313" key="2">
    <source>
        <dbReference type="EMBL" id="EKF84790.1"/>
    </source>
</evidence>
<feature type="transmembrane region" description="Helical" evidence="1">
    <location>
        <begin position="75"/>
        <end position="107"/>
    </location>
</feature>
<keyword evidence="1" id="KW-1133">Transmembrane helix</keyword>
<keyword evidence="1" id="KW-0472">Membrane</keyword>
<dbReference type="AlphaFoldDB" id="K2RPX8"/>
<organism evidence="2 3">
    <name type="scientific">Methanobacterium formicicum (strain DSM 3637 / PP1)</name>
    <dbReference type="NCBI Taxonomy" id="1204725"/>
    <lineage>
        <taxon>Archaea</taxon>
        <taxon>Methanobacteriati</taxon>
        <taxon>Methanobacteriota</taxon>
        <taxon>Methanomada group</taxon>
        <taxon>Methanobacteria</taxon>
        <taxon>Methanobacteriales</taxon>
        <taxon>Methanobacteriaceae</taxon>
        <taxon>Methanobacterium</taxon>
    </lineage>
</organism>
<accession>K2RPX8</accession>
<protein>
    <submittedName>
        <fullName evidence="2">Uncharacterized protein</fullName>
    </submittedName>
</protein>
<keyword evidence="1" id="KW-0812">Transmembrane</keyword>
<name>K2RPX8_METFP</name>
<dbReference type="EMBL" id="AMPO01000013">
    <property type="protein sequence ID" value="EKF84790.1"/>
    <property type="molecule type" value="Genomic_DNA"/>
</dbReference>
<keyword evidence="3" id="KW-1185">Reference proteome</keyword>
<gene>
    <name evidence="2" type="ORF">A994_12291</name>
</gene>
<proteinExistence type="predicted"/>
<comment type="caution">
    <text evidence="2">The sequence shown here is derived from an EMBL/GenBank/DDBJ whole genome shotgun (WGS) entry which is preliminary data.</text>
</comment>
<evidence type="ECO:0000256" key="1">
    <source>
        <dbReference type="SAM" id="Phobius"/>
    </source>
</evidence>
<dbReference type="OrthoDB" id="82045at2157"/>
<feature type="transmembrane region" description="Helical" evidence="1">
    <location>
        <begin position="127"/>
        <end position="148"/>
    </location>
</feature>
<dbReference type="Proteomes" id="UP000007360">
    <property type="component" value="Unassembled WGS sequence"/>
</dbReference>
<evidence type="ECO:0000313" key="3">
    <source>
        <dbReference type="Proteomes" id="UP000007360"/>
    </source>
</evidence>
<feature type="transmembrane region" description="Helical" evidence="1">
    <location>
        <begin position="52"/>
        <end position="69"/>
    </location>
</feature>
<reference evidence="2 3" key="1">
    <citation type="journal article" date="2012" name="J. Bacteriol.">
        <title>Draft genome sequence of Methanobacterium formicicum DSM 3637, an archaebacterium isolated from the methane producer amoeba Pelomyxa palustris.</title>
        <authorList>
            <person name="Gutierrez G."/>
        </authorList>
    </citation>
    <scope>NUCLEOTIDE SEQUENCE [LARGE SCALE GENOMIC DNA]</scope>
    <source>
        <strain evidence="3">DSM 3637 / PP1</strain>
    </source>
</reference>
<feature type="transmembrane region" description="Helical" evidence="1">
    <location>
        <begin position="28"/>
        <end position="45"/>
    </location>
</feature>
<sequence length="198" mass="21753">MFLEAVLYALSGFFMKFSDDALDVENNTVLGILGGIICVIGIGYLSVNFTDAATIFLAILLGTLLSGKVDKIGHLVTLGIFLAILAIFGMPYVGLGALIVCTIAAWLDEVGNDRESLKGIKIVEKFFNYRCALKIAVLVLAVLGGLQMIYPQLIIPGMNYFQPVTFIYFLLFDIAYEIAGLKFNRIYDGLKDLYRVRG</sequence>